<dbReference type="InterPro" id="IPR007367">
    <property type="entry name" value="DUF433"/>
</dbReference>
<dbReference type="InterPro" id="IPR009057">
    <property type="entry name" value="Homeodomain-like_sf"/>
</dbReference>
<protein>
    <recommendedName>
        <fullName evidence="3">DUF433 domain-containing protein</fullName>
    </recommendedName>
</protein>
<reference evidence="1 2" key="1">
    <citation type="journal article" date="2014" name="Nature">
        <title>An environmental bacterial taxon with a large and distinct metabolic repertoire.</title>
        <authorList>
            <person name="Wilson M.C."/>
            <person name="Mori T."/>
            <person name="Ruckert C."/>
            <person name="Uria A.R."/>
            <person name="Helf M.J."/>
            <person name="Takada K."/>
            <person name="Gernert C."/>
            <person name="Steffens U.A."/>
            <person name="Heycke N."/>
            <person name="Schmitt S."/>
            <person name="Rinke C."/>
            <person name="Helfrich E.J."/>
            <person name="Brachmann A.O."/>
            <person name="Gurgui C."/>
            <person name="Wakimoto T."/>
            <person name="Kracht M."/>
            <person name="Crusemann M."/>
            <person name="Hentschel U."/>
            <person name="Abe I."/>
            <person name="Matsunaga S."/>
            <person name="Kalinowski J."/>
            <person name="Takeyama H."/>
            <person name="Piel J."/>
        </authorList>
    </citation>
    <scope>NUCLEOTIDE SEQUENCE [LARGE SCALE GENOMIC DNA]</scope>
    <source>
        <strain evidence="2">TSY2</strain>
    </source>
</reference>
<dbReference type="Pfam" id="PF04255">
    <property type="entry name" value="DUF433"/>
    <property type="match status" value="1"/>
</dbReference>
<dbReference type="EMBL" id="AZHX01000472">
    <property type="protein sequence ID" value="ETX07369.1"/>
    <property type="molecule type" value="Genomic_DNA"/>
</dbReference>
<dbReference type="Proteomes" id="UP000019140">
    <property type="component" value="Unassembled WGS sequence"/>
</dbReference>
<evidence type="ECO:0000313" key="1">
    <source>
        <dbReference type="EMBL" id="ETX07369.1"/>
    </source>
</evidence>
<accession>W4MAI7</accession>
<proteinExistence type="predicted"/>
<keyword evidence="2" id="KW-1185">Reference proteome</keyword>
<evidence type="ECO:0008006" key="3">
    <source>
        <dbReference type="Google" id="ProtNLM"/>
    </source>
</evidence>
<dbReference type="HOGENOM" id="CLU_178342_0_0_7"/>
<sequence>MSLTINYPHLTRDEPGAVRIGRTRYKVIHLAAEHYHYGWSAEELMRQHPDLRPEHVYAALTYFYDHYDELVQLMTSQTTQVNDLREQQTLTRAELLARKKST</sequence>
<comment type="caution">
    <text evidence="1">The sequence shown here is derived from an EMBL/GenBank/DDBJ whole genome shotgun (WGS) entry which is preliminary data.</text>
</comment>
<dbReference type="InterPro" id="IPR036388">
    <property type="entry name" value="WH-like_DNA-bd_sf"/>
</dbReference>
<dbReference type="Gene3D" id="1.10.10.10">
    <property type="entry name" value="Winged helix-like DNA-binding domain superfamily/Winged helix DNA-binding domain"/>
    <property type="match status" value="1"/>
</dbReference>
<gene>
    <name evidence="1" type="ORF">ETSY2_11660</name>
</gene>
<dbReference type="AlphaFoldDB" id="W4MAI7"/>
<organism evidence="1 2">
    <name type="scientific">Candidatus Entotheonella gemina</name>
    <dbReference type="NCBI Taxonomy" id="1429439"/>
    <lineage>
        <taxon>Bacteria</taxon>
        <taxon>Pseudomonadati</taxon>
        <taxon>Nitrospinota/Tectimicrobiota group</taxon>
        <taxon>Candidatus Tectimicrobiota</taxon>
        <taxon>Candidatus Entotheonellia</taxon>
        <taxon>Candidatus Entotheonellales</taxon>
        <taxon>Candidatus Entotheonellaceae</taxon>
        <taxon>Candidatus Entotheonella</taxon>
    </lineage>
</organism>
<name>W4MAI7_9BACT</name>
<evidence type="ECO:0000313" key="2">
    <source>
        <dbReference type="Proteomes" id="UP000019140"/>
    </source>
</evidence>
<dbReference type="SUPFAM" id="SSF46689">
    <property type="entry name" value="Homeodomain-like"/>
    <property type="match status" value="1"/>
</dbReference>